<evidence type="ECO:0000256" key="5">
    <source>
        <dbReference type="ARBA" id="ARBA00022989"/>
    </source>
</evidence>
<dbReference type="RefSeq" id="WP_221025084.1">
    <property type="nucleotide sequence ID" value="NZ_JAIEZQ010000002.1"/>
</dbReference>
<keyword evidence="2" id="KW-0813">Transport</keyword>
<dbReference type="EMBL" id="JAIEZQ010000002">
    <property type="protein sequence ID" value="MBY9075320.1"/>
    <property type="molecule type" value="Genomic_DNA"/>
</dbReference>
<feature type="transmembrane region" description="Helical" evidence="7">
    <location>
        <begin position="223"/>
        <end position="249"/>
    </location>
</feature>
<feature type="transmembrane region" description="Helical" evidence="7">
    <location>
        <begin position="289"/>
        <end position="307"/>
    </location>
</feature>
<dbReference type="Gene3D" id="1.20.1250.20">
    <property type="entry name" value="MFS general substrate transporter like domains"/>
    <property type="match status" value="1"/>
</dbReference>
<evidence type="ECO:0000256" key="4">
    <source>
        <dbReference type="ARBA" id="ARBA00022692"/>
    </source>
</evidence>
<dbReference type="InterPro" id="IPR036259">
    <property type="entry name" value="MFS_trans_sf"/>
</dbReference>
<dbReference type="InterPro" id="IPR020846">
    <property type="entry name" value="MFS_dom"/>
</dbReference>
<dbReference type="PROSITE" id="PS50850">
    <property type="entry name" value="MFS"/>
    <property type="match status" value="1"/>
</dbReference>
<feature type="domain" description="Major facilitator superfamily (MFS) profile" evidence="8">
    <location>
        <begin position="316"/>
        <end position="412"/>
    </location>
</feature>
<evidence type="ECO:0000313" key="9">
    <source>
        <dbReference type="EMBL" id="MBY9075320.1"/>
    </source>
</evidence>
<dbReference type="PANTHER" id="PTHR23513">
    <property type="entry name" value="INTEGRAL MEMBRANE EFFLUX PROTEIN-RELATED"/>
    <property type="match status" value="1"/>
</dbReference>
<comment type="caution">
    <text evidence="9">The sequence shown here is derived from an EMBL/GenBank/DDBJ whole genome shotgun (WGS) entry which is preliminary data.</text>
</comment>
<sequence>MSSGAKFPSRSFLLYWRAEAVSGLGTYVTLFALQTLVVLTMHGSAAQVGWLNAVRWLPYLVVGLVVGAIVDHRRRQPIMVATDWVQAALLVTIPLMWWLGLLSFPALLVIVLVYGTASVIHGAAAVALLPRLVARQHLQRAHARCDGTDAAAMTAGPALGGLLVSALGAPVAVLVDAASYVYSAITVSRIDAAEPPPTAGATTKGLLREIVHGLRWVYRSSGLASLALATHGWFVGNAIIGVVLAPYALNTLGMTAFQFGVLGAAGGIGAILGAAITTRVGLLLGTGRTIIVCHVITTAGVLVMIAAGHGLSGWAAVAVLGAGQLLYGLAMGMSNSHEMSYRQLVTPDDLQARTNTTLRSLNRAVMVVVAPVAGILADGWGMRPTLVVAAIIFGLVAAGLAATSFRTVRAPI</sequence>
<feature type="transmembrane region" description="Helical" evidence="7">
    <location>
        <begin position="361"/>
        <end position="380"/>
    </location>
</feature>
<evidence type="ECO:0000313" key="10">
    <source>
        <dbReference type="Proteomes" id="UP000754710"/>
    </source>
</evidence>
<keyword evidence="4 7" id="KW-0812">Transmembrane</keyword>
<accession>A0ABS7RJU3</accession>
<feature type="transmembrane region" description="Helical" evidence="7">
    <location>
        <begin position="106"/>
        <end position="129"/>
    </location>
</feature>
<dbReference type="Proteomes" id="UP000754710">
    <property type="component" value="Unassembled WGS sequence"/>
</dbReference>
<dbReference type="SUPFAM" id="SSF103473">
    <property type="entry name" value="MFS general substrate transporter"/>
    <property type="match status" value="1"/>
</dbReference>
<feature type="transmembrane region" description="Helical" evidence="7">
    <location>
        <begin position="53"/>
        <end position="70"/>
    </location>
</feature>
<organism evidence="9 10">
    <name type="scientific">Nocardioides jiangsuensis</name>
    <dbReference type="NCBI Taxonomy" id="2866161"/>
    <lineage>
        <taxon>Bacteria</taxon>
        <taxon>Bacillati</taxon>
        <taxon>Actinomycetota</taxon>
        <taxon>Actinomycetes</taxon>
        <taxon>Propionibacteriales</taxon>
        <taxon>Nocardioidaceae</taxon>
        <taxon>Nocardioides</taxon>
    </lineage>
</organism>
<dbReference type="InterPro" id="IPR010290">
    <property type="entry name" value="TM_effector"/>
</dbReference>
<feature type="transmembrane region" description="Helical" evidence="7">
    <location>
        <begin position="82"/>
        <end position="100"/>
    </location>
</feature>
<dbReference type="Pfam" id="PF05977">
    <property type="entry name" value="MFS_3"/>
    <property type="match status" value="1"/>
</dbReference>
<feature type="transmembrane region" description="Helical" evidence="7">
    <location>
        <begin position="255"/>
        <end position="277"/>
    </location>
</feature>
<keyword evidence="6 7" id="KW-0472">Membrane</keyword>
<keyword evidence="5 7" id="KW-1133">Transmembrane helix</keyword>
<name>A0ABS7RJU3_9ACTN</name>
<protein>
    <submittedName>
        <fullName evidence="9">MFS transporter</fullName>
    </submittedName>
</protein>
<proteinExistence type="predicted"/>
<feature type="transmembrane region" description="Helical" evidence="7">
    <location>
        <begin position="386"/>
        <end position="405"/>
    </location>
</feature>
<gene>
    <name evidence="9" type="ORF">K1X13_10865</name>
</gene>
<comment type="subcellular location">
    <subcellularLocation>
        <location evidence="1">Cell membrane</location>
        <topology evidence="1">Multi-pass membrane protein</topology>
    </subcellularLocation>
</comment>
<feature type="transmembrane region" description="Helical" evidence="7">
    <location>
        <begin position="12"/>
        <end position="33"/>
    </location>
</feature>
<dbReference type="PANTHER" id="PTHR23513:SF6">
    <property type="entry name" value="MAJOR FACILITATOR SUPERFAMILY ASSOCIATED DOMAIN-CONTAINING PROTEIN"/>
    <property type="match status" value="1"/>
</dbReference>
<dbReference type="CDD" id="cd06173">
    <property type="entry name" value="MFS_MefA_like"/>
    <property type="match status" value="1"/>
</dbReference>
<evidence type="ECO:0000256" key="6">
    <source>
        <dbReference type="ARBA" id="ARBA00023136"/>
    </source>
</evidence>
<evidence type="ECO:0000256" key="1">
    <source>
        <dbReference type="ARBA" id="ARBA00004651"/>
    </source>
</evidence>
<evidence type="ECO:0000259" key="8">
    <source>
        <dbReference type="PROSITE" id="PS50850"/>
    </source>
</evidence>
<feature type="transmembrane region" description="Helical" evidence="7">
    <location>
        <begin position="313"/>
        <end position="333"/>
    </location>
</feature>
<evidence type="ECO:0000256" key="3">
    <source>
        <dbReference type="ARBA" id="ARBA00022475"/>
    </source>
</evidence>
<evidence type="ECO:0000256" key="2">
    <source>
        <dbReference type="ARBA" id="ARBA00022448"/>
    </source>
</evidence>
<evidence type="ECO:0000256" key="7">
    <source>
        <dbReference type="SAM" id="Phobius"/>
    </source>
</evidence>
<keyword evidence="10" id="KW-1185">Reference proteome</keyword>
<reference evidence="9 10" key="1">
    <citation type="submission" date="2021-08" db="EMBL/GenBank/DDBJ databases">
        <title>Nocardioides bacterium WL0053 sp. nov., isolated from the sediment.</title>
        <authorList>
            <person name="Wang L."/>
            <person name="Zhang D."/>
            <person name="Zhang A."/>
        </authorList>
    </citation>
    <scope>NUCLEOTIDE SEQUENCE [LARGE SCALE GENOMIC DNA]</scope>
    <source>
        <strain evidence="9 10">WL0053</strain>
    </source>
</reference>
<keyword evidence="3" id="KW-1003">Cell membrane</keyword>